<keyword evidence="3 5" id="KW-0285">Flavoprotein</keyword>
<dbReference type="Proteomes" id="UP000094569">
    <property type="component" value="Unassembled WGS sequence"/>
</dbReference>
<feature type="compositionally biased region" description="Basic and acidic residues" evidence="6">
    <location>
        <begin position="1"/>
        <end position="36"/>
    </location>
</feature>
<evidence type="ECO:0000256" key="3">
    <source>
        <dbReference type="ARBA" id="ARBA00022630"/>
    </source>
</evidence>
<dbReference type="InterPro" id="IPR002156">
    <property type="entry name" value="RNaseH_domain"/>
</dbReference>
<feature type="domain" description="Reverse transcriptase" evidence="7">
    <location>
        <begin position="319"/>
        <end position="530"/>
    </location>
</feature>
<dbReference type="PANTHER" id="PTHR11552">
    <property type="entry name" value="GLUCOSE-METHANOL-CHOLINE GMC OXIDOREDUCTASE"/>
    <property type="match status" value="1"/>
</dbReference>
<feature type="region of interest" description="Disordered" evidence="6">
    <location>
        <begin position="622"/>
        <end position="646"/>
    </location>
</feature>
<dbReference type="OrthoDB" id="269227at2759"/>
<evidence type="ECO:0000256" key="5">
    <source>
        <dbReference type="RuleBase" id="RU003968"/>
    </source>
</evidence>
<dbReference type="SUPFAM" id="SSF54373">
    <property type="entry name" value="FAD-linked reductases, C-terminal domain"/>
    <property type="match status" value="1"/>
</dbReference>
<dbReference type="Pfam" id="PF05199">
    <property type="entry name" value="GMC_oxred_C"/>
    <property type="match status" value="1"/>
</dbReference>
<dbReference type="PROSITE" id="PS00623">
    <property type="entry name" value="GMC_OXRED_1"/>
    <property type="match status" value="1"/>
</dbReference>
<protein>
    <recommendedName>
        <fullName evidence="11">RNase H type-1 domain-containing protein</fullName>
    </recommendedName>
</protein>
<evidence type="ECO:0000313" key="9">
    <source>
        <dbReference type="EMBL" id="ODM14866.1"/>
    </source>
</evidence>
<dbReference type="InterPro" id="IPR000172">
    <property type="entry name" value="GMC_OxRdtase_N"/>
</dbReference>
<dbReference type="InterPro" id="IPR036188">
    <property type="entry name" value="FAD/NAD-bd_sf"/>
</dbReference>
<dbReference type="VEuPathDB" id="FungiDB:SI65_09618"/>
<dbReference type="GO" id="GO:0004523">
    <property type="term" value="F:RNA-DNA hybrid ribonuclease activity"/>
    <property type="evidence" value="ECO:0007669"/>
    <property type="project" value="InterPro"/>
</dbReference>
<evidence type="ECO:0000259" key="8">
    <source>
        <dbReference type="PROSITE" id="PS50879"/>
    </source>
</evidence>
<dbReference type="Pfam" id="PF00075">
    <property type="entry name" value="RNase_H"/>
    <property type="match status" value="1"/>
</dbReference>
<dbReference type="InterPro" id="IPR012337">
    <property type="entry name" value="RNaseH-like_sf"/>
</dbReference>
<dbReference type="Gene3D" id="3.50.50.60">
    <property type="entry name" value="FAD/NAD(P)-binding domain"/>
    <property type="match status" value="1"/>
</dbReference>
<organism evidence="9 10">
    <name type="scientific">Aspergillus cristatus</name>
    <name type="common">Chinese Fuzhuan brick tea-fermentation fungus</name>
    <name type="synonym">Eurotium cristatum</name>
    <dbReference type="NCBI Taxonomy" id="573508"/>
    <lineage>
        <taxon>Eukaryota</taxon>
        <taxon>Fungi</taxon>
        <taxon>Dikarya</taxon>
        <taxon>Ascomycota</taxon>
        <taxon>Pezizomycotina</taxon>
        <taxon>Eurotiomycetes</taxon>
        <taxon>Eurotiomycetidae</taxon>
        <taxon>Eurotiales</taxon>
        <taxon>Aspergillaceae</taxon>
        <taxon>Aspergillus</taxon>
        <taxon>Aspergillus subgen. Aspergillus</taxon>
    </lineage>
</organism>
<dbReference type="PANTHER" id="PTHR11552:SF147">
    <property type="entry name" value="CHOLINE DEHYDROGENASE, MITOCHONDRIAL"/>
    <property type="match status" value="1"/>
</dbReference>
<comment type="similarity">
    <text evidence="2 5">Belongs to the GMC oxidoreductase family.</text>
</comment>
<feature type="region of interest" description="Disordered" evidence="6">
    <location>
        <begin position="665"/>
        <end position="684"/>
    </location>
</feature>
<comment type="caution">
    <text evidence="9">The sequence shown here is derived from an EMBL/GenBank/DDBJ whole genome shotgun (WGS) entry which is preliminary data.</text>
</comment>
<dbReference type="Pfam" id="PF00078">
    <property type="entry name" value="RVT_1"/>
    <property type="match status" value="1"/>
</dbReference>
<dbReference type="InterPro" id="IPR007867">
    <property type="entry name" value="GMC_OxRtase_C"/>
</dbReference>
<keyword evidence="4 5" id="KW-0274">FAD</keyword>
<evidence type="ECO:0000256" key="4">
    <source>
        <dbReference type="ARBA" id="ARBA00022827"/>
    </source>
</evidence>
<dbReference type="CDD" id="cd01650">
    <property type="entry name" value="RT_nLTR_like"/>
    <property type="match status" value="1"/>
</dbReference>
<dbReference type="Gene3D" id="3.30.420.10">
    <property type="entry name" value="Ribonuclease H-like superfamily/Ribonuclease H"/>
    <property type="match status" value="1"/>
</dbReference>
<comment type="cofactor">
    <cofactor evidence="1">
        <name>FAD</name>
        <dbReference type="ChEBI" id="CHEBI:57692"/>
    </cofactor>
</comment>
<dbReference type="PROSITE" id="PS50878">
    <property type="entry name" value="RT_POL"/>
    <property type="match status" value="1"/>
</dbReference>
<keyword evidence="10" id="KW-1185">Reference proteome</keyword>
<reference evidence="9 10" key="1">
    <citation type="journal article" date="2016" name="BMC Genomics">
        <title>Comparative genomic and transcriptomic analyses of the Fuzhuan brick tea-fermentation fungus Aspergillus cristatus.</title>
        <authorList>
            <person name="Ge Y."/>
            <person name="Wang Y."/>
            <person name="Liu Y."/>
            <person name="Tan Y."/>
            <person name="Ren X."/>
            <person name="Zhang X."/>
            <person name="Hyde K.D."/>
            <person name="Liu Y."/>
            <person name="Liu Z."/>
        </authorList>
    </citation>
    <scope>NUCLEOTIDE SEQUENCE [LARGE SCALE GENOMIC DNA]</scope>
    <source>
        <strain evidence="9 10">GZAAS20.1005</strain>
    </source>
</reference>
<evidence type="ECO:0008006" key="11">
    <source>
        <dbReference type="Google" id="ProtNLM"/>
    </source>
</evidence>
<evidence type="ECO:0000313" key="10">
    <source>
        <dbReference type="Proteomes" id="UP000094569"/>
    </source>
</evidence>
<name>A0A1E3B346_ASPCR</name>
<dbReference type="CDD" id="cd09276">
    <property type="entry name" value="Rnase_HI_RT_non_LTR"/>
    <property type="match status" value="1"/>
</dbReference>
<dbReference type="SUPFAM" id="SSF53098">
    <property type="entry name" value="Ribonuclease H-like"/>
    <property type="match status" value="1"/>
</dbReference>
<dbReference type="InterPro" id="IPR012132">
    <property type="entry name" value="GMC_OxRdtase"/>
</dbReference>
<dbReference type="InterPro" id="IPR036397">
    <property type="entry name" value="RNaseH_sf"/>
</dbReference>
<dbReference type="GO" id="GO:0016614">
    <property type="term" value="F:oxidoreductase activity, acting on CH-OH group of donors"/>
    <property type="evidence" value="ECO:0007669"/>
    <property type="project" value="InterPro"/>
</dbReference>
<accession>A0A1E3B346</accession>
<feature type="compositionally biased region" description="Polar residues" evidence="6">
    <location>
        <begin position="630"/>
        <end position="646"/>
    </location>
</feature>
<evidence type="ECO:0000256" key="1">
    <source>
        <dbReference type="ARBA" id="ARBA00001974"/>
    </source>
</evidence>
<dbReference type="GO" id="GO:0003676">
    <property type="term" value="F:nucleic acid binding"/>
    <property type="evidence" value="ECO:0007669"/>
    <property type="project" value="InterPro"/>
</dbReference>
<gene>
    <name evidence="9" type="ORF">SI65_09618</name>
</gene>
<dbReference type="EMBL" id="JXNT01000020">
    <property type="protein sequence ID" value="ODM14866.1"/>
    <property type="molecule type" value="Genomic_DNA"/>
</dbReference>
<feature type="domain" description="RNase H type-1" evidence="8">
    <location>
        <begin position="700"/>
        <end position="836"/>
    </location>
</feature>
<sequence>MAKRITSEDGRTREEQLSRMAEHNDGLQKQNPDSDFKTSSQWWAPSVNLGADLQILDKETNDKLNACIAKVFAGKFASDATAEARGEAKTILAGHPNILEQVDAVIFQNEQALAHMHEFAMSEAAAGRDVFGSSGEAIWIQEALTAVLNRHAKQLRVTPLSKRWWGTEIKEARRTYSHARRAWQGQKISTAELREVRNNYYQAIRRAKRTCWETFLEGATDQTGLGDTARCWRALEYTKPRNMATTPTLRGPQGQLASSIDEKETLIRSWHSQVDEEIVKHALFHQAVQKAPGIDRLNFRALRLLWEWDSPRIIALAQQCFRLGLHPPVWKVAKGILLRKPNKPDYTAVKAYRVISLLNCLGKVVEKIAAEAIALHCETMGVLHPGQMGSRKQRSAIDAVACLIQNTHEAWKLQQLVGALFLDLQIDNTQCPAHPINSGVPQGSPVSPILFIIYLSGVFEVIERSVTGIQSLSFADDIGLLASGYSVKEVCDKLQKAAKVAIEWGHDNVVQFDAGKTEAVLLTRKRGRELKDQIQQAQVEVDGHCTCMRKARAAENRVQRLCQSHGLAPGLARQVQVAAVQSVALYGAELWWQGQKDRLAGIQLMINRQARAITGMLKSTPVGPLHAQPGEQTPGNQRWADSSNRGPWSLGKHLARQLANILPADPSEGLESTTQTTSSQFPGQIEVLPGPEALAAAQSPSPGLAIWSDGSRLENGRCGAGIAWQEPGGTWKTQGLPLGRGYEVFDAELLGVVRALQVAEKVGDQRPVTILLDSQAAIARLRHTQPGPGQALAVQAHAIAKRLHARGCQTTIQWVPGHAGIEGNERADQAAKQAASGTAGNVVAGRLAENPKVSVLVIEAGRGDPENIAEITTPARAFECRNGPHDWKYKATMIDREDYTRVEKPNTRGKVLGGSSCLNYYTWVRGSKATFDDWEEFGGSGWNWEGVKEYFDKPVTYHDDNNNYPHVRNIGLGGPLHIEHADLVPELQPFRDALLKAWQSKGLKVNDDIYSGYVSGLTHCATSIYKGVRSSSWSFLVGKPNIQVLSSSYGKRLIINGNCATGVEVRGPNDEDIIIKARKEVIVAGGVYESPKLLMLSGIGPGKELAQFSINAIVDSPHVGQNLIDHPILSHVFRLKDGLGLDDHLLRAGPQKEGAVTAYNRDHTGALASGLLELVGFPRIDDRLNKIQAYVKAKQENGGKDPFGPAGQPHFEIDFVPMFADAFQWHFPIPPEGTWLTTIVDLLRPMSKPGWVKLQSTNPLDHPHINVNFFENHLDVIALREGVRFVDDILMTGEGIRDIIGEDYPWPMPRNSDEAMDKMILERAQIGFHPCGTCRLSKDIKQGVVDERLKVHGLKKVRVIDASVFPVIPDCRIQNPVYMVGEKGADLIKADHKDLY</sequence>
<dbReference type="PROSITE" id="PS50879">
    <property type="entry name" value="RNASE_H_1"/>
    <property type="match status" value="1"/>
</dbReference>
<dbReference type="Pfam" id="PF00732">
    <property type="entry name" value="GMC_oxred_N"/>
    <property type="match status" value="1"/>
</dbReference>
<dbReference type="Gene3D" id="3.30.560.10">
    <property type="entry name" value="Glucose Oxidase, domain 3"/>
    <property type="match status" value="1"/>
</dbReference>
<feature type="region of interest" description="Disordered" evidence="6">
    <location>
        <begin position="1"/>
        <end position="39"/>
    </location>
</feature>
<dbReference type="SUPFAM" id="SSF51905">
    <property type="entry name" value="FAD/NAD(P)-binding domain"/>
    <property type="match status" value="1"/>
</dbReference>
<dbReference type="GO" id="GO:0050660">
    <property type="term" value="F:flavin adenine dinucleotide binding"/>
    <property type="evidence" value="ECO:0007669"/>
    <property type="project" value="InterPro"/>
</dbReference>
<feature type="compositionally biased region" description="Polar residues" evidence="6">
    <location>
        <begin position="670"/>
        <end position="682"/>
    </location>
</feature>
<dbReference type="STRING" id="573508.A0A1E3B346"/>
<evidence type="ECO:0000256" key="6">
    <source>
        <dbReference type="SAM" id="MobiDB-lite"/>
    </source>
</evidence>
<proteinExistence type="inferred from homology"/>
<evidence type="ECO:0000259" key="7">
    <source>
        <dbReference type="PROSITE" id="PS50878"/>
    </source>
</evidence>
<dbReference type="InterPro" id="IPR000477">
    <property type="entry name" value="RT_dom"/>
</dbReference>
<evidence type="ECO:0000256" key="2">
    <source>
        <dbReference type="ARBA" id="ARBA00010790"/>
    </source>
</evidence>